<dbReference type="GO" id="GO:0005886">
    <property type="term" value="C:plasma membrane"/>
    <property type="evidence" value="ECO:0007669"/>
    <property type="project" value="UniProtKB-SubCell"/>
</dbReference>
<keyword evidence="3 6" id="KW-0812">Transmembrane</keyword>
<feature type="transmembrane region" description="Helical" evidence="6">
    <location>
        <begin position="258"/>
        <end position="280"/>
    </location>
</feature>
<feature type="transmembrane region" description="Helical" evidence="6">
    <location>
        <begin position="388"/>
        <end position="409"/>
    </location>
</feature>
<feature type="transmembrane region" description="Helical" evidence="6">
    <location>
        <begin position="21"/>
        <end position="49"/>
    </location>
</feature>
<keyword evidence="2" id="KW-1003">Cell membrane</keyword>
<evidence type="ECO:0000256" key="3">
    <source>
        <dbReference type="ARBA" id="ARBA00022692"/>
    </source>
</evidence>
<dbReference type="Pfam" id="PF13567">
    <property type="entry name" value="DUF4131"/>
    <property type="match status" value="1"/>
</dbReference>
<dbReference type="HOGENOM" id="CLU_512749_0_0_11"/>
<evidence type="ECO:0000256" key="2">
    <source>
        <dbReference type="ARBA" id="ARBA00022475"/>
    </source>
</evidence>
<keyword evidence="5 6" id="KW-0472">Membrane</keyword>
<keyword evidence="4 6" id="KW-1133">Transmembrane helix</keyword>
<dbReference type="PANTHER" id="PTHR30619">
    <property type="entry name" value="DNA INTERNALIZATION/COMPETENCE PROTEIN COMEC/REC2"/>
    <property type="match status" value="1"/>
</dbReference>
<dbReference type="eggNOG" id="COG0658">
    <property type="taxonomic scope" value="Bacteria"/>
</dbReference>
<feature type="transmembrane region" description="Helical" evidence="6">
    <location>
        <begin position="510"/>
        <end position="529"/>
    </location>
</feature>
<dbReference type="RefSeq" id="WP_011564498.1">
    <property type="nucleotide sequence ID" value="NC_008148.1"/>
</dbReference>
<comment type="subcellular location">
    <subcellularLocation>
        <location evidence="1">Cell membrane</location>
        <topology evidence="1">Multi-pass membrane protein</topology>
    </subcellularLocation>
</comment>
<feature type="transmembrane region" description="Helical" evidence="6">
    <location>
        <begin position="69"/>
        <end position="89"/>
    </location>
</feature>
<feature type="domain" description="DUF4131" evidence="8">
    <location>
        <begin position="43"/>
        <end position="198"/>
    </location>
</feature>
<evidence type="ECO:0000256" key="4">
    <source>
        <dbReference type="ARBA" id="ARBA00022989"/>
    </source>
</evidence>
<sequence>MRRSDQRAAPPLPGLDLRPPVLLDLWPAAVVAGIALGTAAPAAVPAALLAALVVSAGAALRRDLVPPPWRLMALLAPLFVACGAGVALLHASAPDPLAQLAALEPEGVVVEGRISSPPEAAGFGDRAELRVESLRYGSREVLGGGAVELFAPGLGLLGVGDRVRAEGDLYVPEPSPDFDYARYLATRRVSAVMEAESVRPAGEGRGWVGEVHRRTDRALGYGLRPEEAAVVRGMVLGDRSLIPEPLEEAFRRSGITHILAISGQHVAVLTAAVYFVLRAMAAPAPARVAGTLATVWLYIVVAGAPPSAIRAGVAASLFLLGALLGRPVSALHLVWCMLALVLTANPLLLYNAGFQLSVAAVLGILLLRRPLEDLLRLSPLRPPRAVSTLLSVSLAAQLATAPIVAASFGEVSLVGVATNLVAVPLSGPVLVLGLLAALAGNVLPALAYPLNYANGALVSVLEALAESASSLPGAAISVPDLTPALVALLYAGFLPAALCGGMFARERGPLWAAALLSWAAVWVVFARLASG</sequence>
<reference evidence="9 10" key="1">
    <citation type="submission" date="2006-06" db="EMBL/GenBank/DDBJ databases">
        <title>Complete sequence of Rubrobacter xylanophilus DSM 9941.</title>
        <authorList>
            <consortium name="US DOE Joint Genome Institute"/>
            <person name="Copeland A."/>
            <person name="Lucas S."/>
            <person name="Lapidus A."/>
            <person name="Barry K."/>
            <person name="Detter J.C."/>
            <person name="Glavina del Rio T."/>
            <person name="Hammon N."/>
            <person name="Israni S."/>
            <person name="Dalin E."/>
            <person name="Tice H."/>
            <person name="Pitluck S."/>
            <person name="Munk A.C."/>
            <person name="Brettin T."/>
            <person name="Bruce D."/>
            <person name="Han C."/>
            <person name="Tapia R."/>
            <person name="Gilna P."/>
            <person name="Schmutz J."/>
            <person name="Larimer F."/>
            <person name="Land M."/>
            <person name="Hauser L."/>
            <person name="Kyrpides N."/>
            <person name="Lykidis A."/>
            <person name="da Costa M.S."/>
            <person name="Rainey F.A."/>
            <person name="Empadinhas N."/>
            <person name="Jolivet E."/>
            <person name="Battista J.R."/>
            <person name="Richardson P."/>
        </authorList>
    </citation>
    <scope>NUCLEOTIDE SEQUENCE [LARGE SCALE GENOMIC DNA]</scope>
    <source>
        <strain evidence="10">DSM 9941 / NBRC 16129 / PRD-1</strain>
    </source>
</reference>
<evidence type="ECO:0000256" key="1">
    <source>
        <dbReference type="ARBA" id="ARBA00004651"/>
    </source>
</evidence>
<dbReference type="STRING" id="266117.Rxyl_1519"/>
<feature type="transmembrane region" description="Helical" evidence="6">
    <location>
        <begin position="429"/>
        <end position="448"/>
    </location>
</feature>
<feature type="transmembrane region" description="Helical" evidence="6">
    <location>
        <begin position="286"/>
        <end position="305"/>
    </location>
</feature>
<feature type="transmembrane region" description="Helical" evidence="6">
    <location>
        <begin position="317"/>
        <end position="342"/>
    </location>
</feature>
<evidence type="ECO:0000256" key="5">
    <source>
        <dbReference type="ARBA" id="ARBA00023136"/>
    </source>
</evidence>
<evidence type="ECO:0000313" key="9">
    <source>
        <dbReference type="EMBL" id="ABG04481.1"/>
    </source>
</evidence>
<protein>
    <submittedName>
        <fullName evidence="9">ComEC/Rec2-related protein</fullName>
    </submittedName>
</protein>
<dbReference type="KEGG" id="rxy:Rxyl_1519"/>
<name>Q1AVU7_RUBXD</name>
<feature type="transmembrane region" description="Helical" evidence="6">
    <location>
        <begin position="348"/>
        <end position="367"/>
    </location>
</feature>
<organism evidence="9 10">
    <name type="scientific">Rubrobacter xylanophilus (strain DSM 9941 / JCM 11954 / NBRC 16129 / PRD-1)</name>
    <dbReference type="NCBI Taxonomy" id="266117"/>
    <lineage>
        <taxon>Bacteria</taxon>
        <taxon>Bacillati</taxon>
        <taxon>Actinomycetota</taxon>
        <taxon>Rubrobacteria</taxon>
        <taxon>Rubrobacterales</taxon>
        <taxon>Rubrobacteraceae</taxon>
        <taxon>Rubrobacter</taxon>
    </lineage>
</organism>
<proteinExistence type="predicted"/>
<dbReference type="AlphaFoldDB" id="Q1AVU7"/>
<keyword evidence="10" id="KW-1185">Reference proteome</keyword>
<dbReference type="NCBIfam" id="TIGR00360">
    <property type="entry name" value="ComEC_N-term"/>
    <property type="match status" value="1"/>
</dbReference>
<evidence type="ECO:0000256" key="6">
    <source>
        <dbReference type="SAM" id="Phobius"/>
    </source>
</evidence>
<gene>
    <name evidence="9" type="ordered locus">Rxyl_1519</name>
</gene>
<accession>Q1AVU7</accession>
<dbReference type="InterPro" id="IPR025405">
    <property type="entry name" value="DUF4131"/>
</dbReference>
<evidence type="ECO:0000259" key="8">
    <source>
        <dbReference type="Pfam" id="PF13567"/>
    </source>
</evidence>
<dbReference type="Proteomes" id="UP000006637">
    <property type="component" value="Chromosome"/>
</dbReference>
<feature type="domain" description="ComEC/Rec2-related protein" evidence="7">
    <location>
        <begin position="234"/>
        <end position="499"/>
    </location>
</feature>
<dbReference type="PANTHER" id="PTHR30619:SF7">
    <property type="entry name" value="BETA-LACTAMASE DOMAIN PROTEIN"/>
    <property type="match status" value="1"/>
</dbReference>
<dbReference type="Pfam" id="PF03772">
    <property type="entry name" value="Competence"/>
    <property type="match status" value="1"/>
</dbReference>
<evidence type="ECO:0000259" key="7">
    <source>
        <dbReference type="Pfam" id="PF03772"/>
    </source>
</evidence>
<feature type="transmembrane region" description="Helical" evidence="6">
    <location>
        <begin position="484"/>
        <end position="503"/>
    </location>
</feature>
<dbReference type="OrthoDB" id="7177610at2"/>
<dbReference type="EMBL" id="CP000386">
    <property type="protein sequence ID" value="ABG04481.1"/>
    <property type="molecule type" value="Genomic_DNA"/>
</dbReference>
<evidence type="ECO:0000313" key="10">
    <source>
        <dbReference type="Proteomes" id="UP000006637"/>
    </source>
</evidence>
<dbReference type="InterPro" id="IPR004477">
    <property type="entry name" value="ComEC_N"/>
</dbReference>
<dbReference type="InterPro" id="IPR052159">
    <property type="entry name" value="Competence_DNA_uptake"/>
</dbReference>